<evidence type="ECO:0000256" key="10">
    <source>
        <dbReference type="RuleBase" id="RU003707"/>
    </source>
</evidence>
<comment type="catalytic activity">
    <reaction evidence="6">
        <text>a (3S)-3-hydroxyacyl-CoA = a (2E)-enoyl-CoA + H2O</text>
        <dbReference type="Rhea" id="RHEA:16105"/>
        <dbReference type="ChEBI" id="CHEBI:15377"/>
        <dbReference type="ChEBI" id="CHEBI:57318"/>
        <dbReference type="ChEBI" id="CHEBI:58856"/>
        <dbReference type="EC" id="4.2.1.17"/>
    </reaction>
</comment>
<dbReference type="Gene3D" id="3.90.226.10">
    <property type="entry name" value="2-enoyl-CoA Hydratase, Chain A, domain 1"/>
    <property type="match status" value="1"/>
</dbReference>
<dbReference type="EC" id="4.2.1.17" evidence="3"/>
<evidence type="ECO:0000256" key="9">
    <source>
        <dbReference type="ARBA" id="ARBA00073436"/>
    </source>
</evidence>
<protein>
    <recommendedName>
        <fullName evidence="8">Probable enoyl-CoA hydratase EchA17</fullName>
        <ecNumber evidence="3">4.2.1.17</ecNumber>
    </recommendedName>
    <alternativeName>
        <fullName evidence="9">Probable enoyl-CoA hydratase echA17</fullName>
    </alternativeName>
</protein>
<evidence type="ECO:0000256" key="2">
    <source>
        <dbReference type="ARBA" id="ARBA00005254"/>
    </source>
</evidence>
<reference evidence="11" key="1">
    <citation type="submission" date="2023-10" db="EMBL/GenBank/DDBJ databases">
        <title>Development of a sustainable strategy for remediation of hydrocarbon-contaminated territories based on the waste exchange concept.</title>
        <authorList>
            <person name="Krivoruchko A."/>
        </authorList>
    </citation>
    <scope>NUCLEOTIDE SEQUENCE</scope>
    <source>
        <strain evidence="11">IEGM 68</strain>
    </source>
</reference>
<evidence type="ECO:0000256" key="3">
    <source>
        <dbReference type="ARBA" id="ARBA00012076"/>
    </source>
</evidence>
<dbReference type="Proteomes" id="UP001185863">
    <property type="component" value="Unassembled WGS sequence"/>
</dbReference>
<dbReference type="PANTHER" id="PTHR43802">
    <property type="entry name" value="ENOYL-COA HYDRATASE"/>
    <property type="match status" value="1"/>
</dbReference>
<dbReference type="CDD" id="cd06558">
    <property type="entry name" value="crotonase-like"/>
    <property type="match status" value="1"/>
</dbReference>
<dbReference type="InterPro" id="IPR029045">
    <property type="entry name" value="ClpP/crotonase-like_dom_sf"/>
</dbReference>
<dbReference type="SUPFAM" id="SSF52096">
    <property type="entry name" value="ClpP/crotonase"/>
    <property type="match status" value="1"/>
</dbReference>
<gene>
    <name evidence="11" type="ORF">R4315_13055</name>
</gene>
<comment type="catalytic activity">
    <reaction evidence="7">
        <text>a 4-saturated-(3S)-3-hydroxyacyl-CoA = a (3E)-enoyl-CoA + H2O</text>
        <dbReference type="Rhea" id="RHEA:20724"/>
        <dbReference type="ChEBI" id="CHEBI:15377"/>
        <dbReference type="ChEBI" id="CHEBI:58521"/>
        <dbReference type="ChEBI" id="CHEBI:137480"/>
        <dbReference type="EC" id="4.2.1.17"/>
    </reaction>
</comment>
<dbReference type="InterPro" id="IPR014748">
    <property type="entry name" value="Enoyl-CoA_hydra_C"/>
</dbReference>
<dbReference type="PROSITE" id="PS00166">
    <property type="entry name" value="ENOYL_COA_HYDRATASE"/>
    <property type="match status" value="1"/>
</dbReference>
<dbReference type="InterPro" id="IPR001753">
    <property type="entry name" value="Enoyl-CoA_hydra/iso"/>
</dbReference>
<proteinExistence type="inferred from homology"/>
<name>A0AAE4UZQ9_9NOCA</name>
<evidence type="ECO:0000256" key="4">
    <source>
        <dbReference type="ARBA" id="ARBA00022832"/>
    </source>
</evidence>
<dbReference type="PANTHER" id="PTHR43802:SF1">
    <property type="entry name" value="IP11341P-RELATED"/>
    <property type="match status" value="1"/>
</dbReference>
<evidence type="ECO:0000313" key="12">
    <source>
        <dbReference type="Proteomes" id="UP001185863"/>
    </source>
</evidence>
<evidence type="ECO:0000313" key="11">
    <source>
        <dbReference type="EMBL" id="MDV7265471.1"/>
    </source>
</evidence>
<keyword evidence="4" id="KW-0276">Fatty acid metabolism</keyword>
<dbReference type="FunFam" id="3.90.226.10:FF:000009">
    <property type="entry name" value="Carnitinyl-CoA dehydratase"/>
    <property type="match status" value="1"/>
</dbReference>
<evidence type="ECO:0000256" key="1">
    <source>
        <dbReference type="ARBA" id="ARBA00002994"/>
    </source>
</evidence>
<dbReference type="RefSeq" id="WP_317744455.1">
    <property type="nucleotide sequence ID" value="NZ_JAWLUP010000026.1"/>
</dbReference>
<dbReference type="Gene3D" id="1.10.12.10">
    <property type="entry name" value="Lyase 2-enoyl-coa Hydratase, Chain A, domain 2"/>
    <property type="match status" value="1"/>
</dbReference>
<dbReference type="Pfam" id="PF00378">
    <property type="entry name" value="ECH_1"/>
    <property type="match status" value="1"/>
</dbReference>
<evidence type="ECO:0000256" key="8">
    <source>
        <dbReference type="ARBA" id="ARBA00039456"/>
    </source>
</evidence>
<sequence>MDEISWSLSGGIGTITLNRPQARNAFTFSMVREWERMLREAREDERVRVVVLTGAGDRAFCSGVDLGSISNADRTLTPLERKSQLHEEIHRVARAAEALDKPLIAAINGVAVGAGLDMALMCDMRIMSSTAKLSEGYVRVGLTPGDGGAYYLPRLVGTSKALELLLTGDFVDAAEAHRIGLVNRVVPAESFAEETQKFAESIAAHAPVTVRMIKRITYQSADADLRTALDLASSHFAVVAATEDSAEALSAMKEKREPVYRGR</sequence>
<dbReference type="GO" id="GO:0006631">
    <property type="term" value="P:fatty acid metabolic process"/>
    <property type="evidence" value="ECO:0007669"/>
    <property type="project" value="UniProtKB-KW"/>
</dbReference>
<comment type="caution">
    <text evidence="11">The sequence shown here is derived from an EMBL/GenBank/DDBJ whole genome shotgun (WGS) entry which is preliminary data.</text>
</comment>
<dbReference type="InterPro" id="IPR018376">
    <property type="entry name" value="Enoyl-CoA_hyd/isom_CS"/>
</dbReference>
<dbReference type="EMBL" id="JAWLUP010000026">
    <property type="protein sequence ID" value="MDV7265471.1"/>
    <property type="molecule type" value="Genomic_DNA"/>
</dbReference>
<evidence type="ECO:0000256" key="6">
    <source>
        <dbReference type="ARBA" id="ARBA00023709"/>
    </source>
</evidence>
<keyword evidence="5" id="KW-0456">Lyase</keyword>
<dbReference type="AlphaFoldDB" id="A0AAE4UZQ9"/>
<evidence type="ECO:0000256" key="5">
    <source>
        <dbReference type="ARBA" id="ARBA00023239"/>
    </source>
</evidence>
<comment type="function">
    <text evidence="1">Could possibly oxidize fatty acids using specific components.</text>
</comment>
<organism evidence="11 12">
    <name type="scientific">Rhodococcus oxybenzonivorans</name>
    <dbReference type="NCBI Taxonomy" id="1990687"/>
    <lineage>
        <taxon>Bacteria</taxon>
        <taxon>Bacillati</taxon>
        <taxon>Actinomycetota</taxon>
        <taxon>Actinomycetes</taxon>
        <taxon>Mycobacteriales</taxon>
        <taxon>Nocardiaceae</taxon>
        <taxon>Rhodococcus</taxon>
    </lineage>
</organism>
<dbReference type="GO" id="GO:0004300">
    <property type="term" value="F:enoyl-CoA hydratase activity"/>
    <property type="evidence" value="ECO:0007669"/>
    <property type="project" value="UniProtKB-EC"/>
</dbReference>
<evidence type="ECO:0000256" key="7">
    <source>
        <dbReference type="ARBA" id="ARBA00023717"/>
    </source>
</evidence>
<keyword evidence="4" id="KW-0443">Lipid metabolism</keyword>
<comment type="similarity">
    <text evidence="2 10">Belongs to the enoyl-CoA hydratase/isomerase family.</text>
</comment>
<accession>A0AAE4UZQ9</accession>